<dbReference type="AlphaFoldDB" id="A0A183AT12"/>
<evidence type="ECO:0000313" key="1">
    <source>
        <dbReference type="WBParaSite" id="ECPE_0001012901-mRNA-1"/>
    </source>
</evidence>
<reference evidence="1" key="1">
    <citation type="submission" date="2016-06" db="UniProtKB">
        <authorList>
            <consortium name="WormBaseParasite"/>
        </authorList>
    </citation>
    <scope>IDENTIFICATION</scope>
</reference>
<name>A0A183AT12_9TREM</name>
<proteinExistence type="predicted"/>
<accession>A0A183AT12</accession>
<protein>
    <submittedName>
        <fullName evidence="1">POC1 centriolar protein A</fullName>
    </submittedName>
</protein>
<sequence>LWRTNFDVCSDDATAKDSTSRANGHRASEDCSRRLGSSRLSKKASLVVEPSALVDCTDGSLNNFQHPGSAGDQRSAQVGADVPATASVQCHHQPPRVTGVSAPSFLPLSSTGNVPENTANISEQMSNDRQNIPPPLTTTLEHILSQLDILTQTVSILEQRLTLMENRAKPKT</sequence>
<dbReference type="WBParaSite" id="ECPE_0001012901-mRNA-1">
    <property type="protein sequence ID" value="ECPE_0001012901-mRNA-1"/>
    <property type="gene ID" value="ECPE_0001012901"/>
</dbReference>
<organism evidence="1">
    <name type="scientific">Echinostoma caproni</name>
    <dbReference type="NCBI Taxonomy" id="27848"/>
    <lineage>
        <taxon>Eukaryota</taxon>
        <taxon>Metazoa</taxon>
        <taxon>Spiralia</taxon>
        <taxon>Lophotrochozoa</taxon>
        <taxon>Platyhelminthes</taxon>
        <taxon>Trematoda</taxon>
        <taxon>Digenea</taxon>
        <taxon>Plagiorchiida</taxon>
        <taxon>Echinostomata</taxon>
        <taxon>Echinostomatoidea</taxon>
        <taxon>Echinostomatidae</taxon>
        <taxon>Echinostoma</taxon>
    </lineage>
</organism>